<dbReference type="InterPro" id="IPR002921">
    <property type="entry name" value="Fungal_lipase-type"/>
</dbReference>
<gene>
    <name evidence="7" type="ORF">CCAM_LOCUS23399</name>
</gene>
<name>A0A484LYH0_9ASTE</name>
<proteinExistence type="inferred from homology"/>
<keyword evidence="3 5" id="KW-0442">Lipid degradation</keyword>
<dbReference type="PANTHER" id="PTHR31828:SF1">
    <property type="entry name" value="PHOSPHOLIPASE A1-IIGAMMA"/>
    <property type="match status" value="1"/>
</dbReference>
<dbReference type="EMBL" id="OOIL02002240">
    <property type="protein sequence ID" value="VFQ81623.1"/>
    <property type="molecule type" value="Genomic_DNA"/>
</dbReference>
<keyword evidence="2 5" id="KW-0378">Hydrolase</keyword>
<organism evidence="7 8">
    <name type="scientific">Cuscuta campestris</name>
    <dbReference type="NCBI Taxonomy" id="132261"/>
    <lineage>
        <taxon>Eukaryota</taxon>
        <taxon>Viridiplantae</taxon>
        <taxon>Streptophyta</taxon>
        <taxon>Embryophyta</taxon>
        <taxon>Tracheophyta</taxon>
        <taxon>Spermatophyta</taxon>
        <taxon>Magnoliopsida</taxon>
        <taxon>eudicotyledons</taxon>
        <taxon>Gunneridae</taxon>
        <taxon>Pentapetalae</taxon>
        <taxon>asterids</taxon>
        <taxon>lamiids</taxon>
        <taxon>Solanales</taxon>
        <taxon>Convolvulaceae</taxon>
        <taxon>Cuscuteae</taxon>
        <taxon>Cuscuta</taxon>
        <taxon>Cuscuta subgen. Grammica</taxon>
        <taxon>Cuscuta sect. Cleistogrammica</taxon>
    </lineage>
</organism>
<comment type="similarity">
    <text evidence="1 5">Belongs to the AB hydrolase superfamily. Lipase family.</text>
</comment>
<evidence type="ECO:0000313" key="7">
    <source>
        <dbReference type="EMBL" id="VFQ81623.1"/>
    </source>
</evidence>
<dbReference type="Pfam" id="PF01764">
    <property type="entry name" value="Lipase_3"/>
    <property type="match status" value="1"/>
</dbReference>
<evidence type="ECO:0000259" key="6">
    <source>
        <dbReference type="Pfam" id="PF01764"/>
    </source>
</evidence>
<dbReference type="Proteomes" id="UP000595140">
    <property type="component" value="Unassembled WGS sequence"/>
</dbReference>
<keyword evidence="4 5" id="KW-0443">Lipid metabolism</keyword>
<evidence type="ECO:0000256" key="4">
    <source>
        <dbReference type="ARBA" id="ARBA00023098"/>
    </source>
</evidence>
<dbReference type="Gene3D" id="3.40.50.1820">
    <property type="entry name" value="alpha/beta hydrolase"/>
    <property type="match status" value="1"/>
</dbReference>
<dbReference type="GO" id="GO:0005737">
    <property type="term" value="C:cytoplasm"/>
    <property type="evidence" value="ECO:0007669"/>
    <property type="project" value="UniProtKB-ARBA"/>
</dbReference>
<dbReference type="GO" id="GO:0016042">
    <property type="term" value="P:lipid catabolic process"/>
    <property type="evidence" value="ECO:0007669"/>
    <property type="project" value="UniProtKB-UniRule"/>
</dbReference>
<evidence type="ECO:0000256" key="5">
    <source>
        <dbReference type="RuleBase" id="RU367093"/>
    </source>
</evidence>
<dbReference type="GO" id="GO:0008970">
    <property type="term" value="F:phospholipase A1 activity"/>
    <property type="evidence" value="ECO:0007669"/>
    <property type="project" value="UniProtKB-UniRule"/>
</dbReference>
<evidence type="ECO:0000256" key="2">
    <source>
        <dbReference type="ARBA" id="ARBA00022801"/>
    </source>
</evidence>
<dbReference type="EC" id="3.1.1.-" evidence="5"/>
<dbReference type="FunFam" id="3.40.50.1820:FF:000065">
    <property type="entry name" value="Phospholipase A1-II 3"/>
    <property type="match status" value="1"/>
</dbReference>
<dbReference type="CDD" id="cd00519">
    <property type="entry name" value="Lipase_3"/>
    <property type="match status" value="1"/>
</dbReference>
<comment type="function">
    <text evidence="5">Acylhydrolase that catalyzes the hydrolysis of phospholipids at the sn-1 position.</text>
</comment>
<evidence type="ECO:0000256" key="3">
    <source>
        <dbReference type="ARBA" id="ARBA00022963"/>
    </source>
</evidence>
<feature type="domain" description="Fungal lipase-type" evidence="6">
    <location>
        <begin position="144"/>
        <end position="306"/>
    </location>
</feature>
<sequence length="413" mass="45289">MNRINKIKIVNYGGGGIAGRWRILSGENQWEGLLDPLDSDLRRYIIHYGEMAQATYDNFIRQKASKFAGDWRYPRQSILGNVGLVKGNPFKYSVTRYVYATSSVPVPDAFILKSDWNRESNWIGFVAVATEEGAAALGRRDILVAWRGTVRNLEWVDDFACVFSDAPEIFGGKAAAAGPKVHLGWYSIYTSRNPKSPVTNISARDQVLGEISRLVNLYKNETISITITGHSMGAAVGTLNAVDIAINGLNKAAAGKNPACPLTAFLFASPRVGDTNFKKCISGLQSHLHILRVRNALDIVPNYPPIISFADAGVELGIDTTKSEYLKCPGDPTAWHSLEAYLHGVAGCQGAKGGFEIEKGVRDIALVNKHLDALKDEYCVPVSWWVEKNNGMVQQGDGSWVLMDHDRDGEDAD</sequence>
<evidence type="ECO:0000256" key="1">
    <source>
        <dbReference type="ARBA" id="ARBA00010701"/>
    </source>
</evidence>
<dbReference type="InterPro" id="IPR033556">
    <property type="entry name" value="PLA"/>
</dbReference>
<dbReference type="OrthoDB" id="438440at2759"/>
<reference evidence="7 8" key="1">
    <citation type="submission" date="2018-04" db="EMBL/GenBank/DDBJ databases">
        <authorList>
            <person name="Vogel A."/>
        </authorList>
    </citation>
    <scope>NUCLEOTIDE SEQUENCE [LARGE SCALE GENOMIC DNA]</scope>
</reference>
<protein>
    <recommendedName>
        <fullName evidence="5">Phospholipase A1</fullName>
        <ecNumber evidence="5">3.1.1.-</ecNumber>
    </recommendedName>
</protein>
<dbReference type="PANTHER" id="PTHR31828">
    <property type="entry name" value="PHOSPHOLIPASE A1-IIGAMMA"/>
    <property type="match status" value="1"/>
</dbReference>
<accession>A0A484LYH0</accession>
<dbReference type="AlphaFoldDB" id="A0A484LYH0"/>
<dbReference type="InterPro" id="IPR029058">
    <property type="entry name" value="AB_hydrolase_fold"/>
</dbReference>
<evidence type="ECO:0000313" key="8">
    <source>
        <dbReference type="Proteomes" id="UP000595140"/>
    </source>
</evidence>
<keyword evidence="8" id="KW-1185">Reference proteome</keyword>
<dbReference type="SUPFAM" id="SSF53474">
    <property type="entry name" value="alpha/beta-Hydrolases"/>
    <property type="match status" value="1"/>
</dbReference>